<feature type="transmembrane region" description="Helical" evidence="2">
    <location>
        <begin position="262"/>
        <end position="280"/>
    </location>
</feature>
<dbReference type="AlphaFoldDB" id="A0A6C1KMD4"/>
<feature type="transmembrane region" description="Helical" evidence="2">
    <location>
        <begin position="209"/>
        <end position="227"/>
    </location>
</feature>
<organism evidence="3 4">
    <name type="scientific">Xanthobacter autotrophicus</name>
    <dbReference type="NCBI Taxonomy" id="280"/>
    <lineage>
        <taxon>Bacteria</taxon>
        <taxon>Pseudomonadati</taxon>
        <taxon>Pseudomonadota</taxon>
        <taxon>Alphaproteobacteria</taxon>
        <taxon>Hyphomicrobiales</taxon>
        <taxon>Xanthobacteraceae</taxon>
        <taxon>Xanthobacter</taxon>
    </lineage>
</organism>
<name>A0A6C1KMD4_XANAU</name>
<feature type="transmembrane region" description="Helical" evidence="2">
    <location>
        <begin position="286"/>
        <end position="310"/>
    </location>
</feature>
<evidence type="ECO:0000256" key="1">
    <source>
        <dbReference type="SAM" id="MobiDB-lite"/>
    </source>
</evidence>
<feature type="region of interest" description="Disordered" evidence="1">
    <location>
        <begin position="22"/>
        <end position="55"/>
    </location>
</feature>
<dbReference type="PANTHER" id="PTHR37314">
    <property type="entry name" value="SLR0142 PROTEIN"/>
    <property type="match status" value="1"/>
</dbReference>
<dbReference type="PANTHER" id="PTHR37314:SF4">
    <property type="entry name" value="UPF0700 TRANSMEMBRANE PROTEIN YOAK"/>
    <property type="match status" value="1"/>
</dbReference>
<dbReference type="Proteomes" id="UP000305131">
    <property type="component" value="Unassembled WGS sequence"/>
</dbReference>
<reference evidence="3 4" key="1">
    <citation type="submission" date="2019-05" db="EMBL/GenBank/DDBJ databases">
        <authorList>
            <person name="Zhou X."/>
        </authorList>
    </citation>
    <scope>NUCLEOTIDE SEQUENCE [LARGE SCALE GENOMIC DNA]</scope>
    <source>
        <strain evidence="3 4">DSM 432</strain>
    </source>
</reference>
<evidence type="ECO:0000313" key="3">
    <source>
        <dbReference type="EMBL" id="TLX44314.1"/>
    </source>
</evidence>
<dbReference type="Pfam" id="PF06912">
    <property type="entry name" value="DUF1275"/>
    <property type="match status" value="1"/>
</dbReference>
<feature type="transmembrane region" description="Helical" evidence="2">
    <location>
        <begin position="155"/>
        <end position="176"/>
    </location>
</feature>
<evidence type="ECO:0000256" key="2">
    <source>
        <dbReference type="SAM" id="Phobius"/>
    </source>
</evidence>
<dbReference type="EMBL" id="VAUP01000010">
    <property type="protein sequence ID" value="TLX44314.1"/>
    <property type="molecule type" value="Genomic_DNA"/>
</dbReference>
<gene>
    <name evidence="3" type="ORF">FBQ73_03675</name>
</gene>
<dbReference type="InterPro" id="IPR010699">
    <property type="entry name" value="DUF1275"/>
</dbReference>
<protein>
    <submittedName>
        <fullName evidence="3">DUF1275 domain-containing protein</fullName>
    </submittedName>
</protein>
<keyword evidence="2" id="KW-0472">Membrane</keyword>
<keyword evidence="2" id="KW-0812">Transmembrane</keyword>
<keyword evidence="2" id="KW-1133">Transmembrane helix</keyword>
<sequence length="311" mass="33400">MPCRSRRDVSPVRCVAVRAMATITGRRSGKTRGRRGRPDMPNSPRLARPLSGPHHFWRRRRREQTQCAECMWSQPVSNQISPLRTAPADTRAAPRAQWPGTALRHPTAFCLLLTGLAGYMDAVGFTKLDHLYVSFMSGNSTHLGLSLGTGHWTDAAWVALFVLAFVTGSCLGTRVSDRIGDTHMATVLAIELALFLSAIVLARLDHGRAGLLMVVVAMGLQNVLHQVVAGADIGRSFITGMLFNLGQSLARSRRDRVEAGKAALNALSWSAFIAGIILGAQALGTFSLATCLGIAAALVAGMMTCLVSGWL</sequence>
<accession>A0A6C1KMD4</accession>
<comment type="caution">
    <text evidence="3">The sequence shown here is derived from an EMBL/GenBank/DDBJ whole genome shotgun (WGS) entry which is preliminary data.</text>
</comment>
<evidence type="ECO:0000313" key="4">
    <source>
        <dbReference type="Proteomes" id="UP000305131"/>
    </source>
</evidence>
<dbReference type="OrthoDB" id="885342at2"/>
<feature type="transmembrane region" description="Helical" evidence="2">
    <location>
        <begin position="182"/>
        <end position="202"/>
    </location>
</feature>
<proteinExistence type="predicted"/>